<evidence type="ECO:0000313" key="1">
    <source>
        <dbReference type="Proteomes" id="UP000492821"/>
    </source>
</evidence>
<name>A0A7E4UPW5_PANRE</name>
<sequence>MPIPFHRLHCDLQYRLRDLVTPSELYQLQIALGDIHNCLGTPQRCIRTAKVCELFQHWSLCPWNWLNDEFGTQKDQKQSDLTYYLNRIYPYDTDMVIIIENLQVNFSHLRSDSSFPNLIHSHAILNIKNLEIDSHIQLDPLQMTSLASLCSKECHSLTTMAMDLKPDVNMQLLFTLFPNLKKLHLYVLKIEKWSKYLSDSKVTELESLCIEVHPGYEDYTVNFCNINSLYRFCKDRITFSFNNRF</sequence>
<reference evidence="1" key="1">
    <citation type="journal article" date="2013" name="Genetics">
        <title>The draft genome and transcriptome of Panagrellus redivivus are shaped by the harsh demands of a free-living lifestyle.</title>
        <authorList>
            <person name="Srinivasan J."/>
            <person name="Dillman A.R."/>
            <person name="Macchietto M.G."/>
            <person name="Heikkinen L."/>
            <person name="Lakso M."/>
            <person name="Fracchia K.M."/>
            <person name="Antoshechkin I."/>
            <person name="Mortazavi A."/>
            <person name="Wong G."/>
            <person name="Sternberg P.W."/>
        </authorList>
    </citation>
    <scope>NUCLEOTIDE SEQUENCE [LARGE SCALE GENOMIC DNA]</scope>
    <source>
        <strain evidence="1">MT8872</strain>
    </source>
</reference>
<proteinExistence type="predicted"/>
<organism evidence="1 2">
    <name type="scientific">Panagrellus redivivus</name>
    <name type="common">Microworm</name>
    <dbReference type="NCBI Taxonomy" id="6233"/>
    <lineage>
        <taxon>Eukaryota</taxon>
        <taxon>Metazoa</taxon>
        <taxon>Ecdysozoa</taxon>
        <taxon>Nematoda</taxon>
        <taxon>Chromadorea</taxon>
        <taxon>Rhabditida</taxon>
        <taxon>Tylenchina</taxon>
        <taxon>Panagrolaimomorpha</taxon>
        <taxon>Panagrolaimoidea</taxon>
        <taxon>Panagrolaimidae</taxon>
        <taxon>Panagrellus</taxon>
    </lineage>
</organism>
<evidence type="ECO:0000313" key="2">
    <source>
        <dbReference type="WBParaSite" id="Pan_g1103.t1"/>
    </source>
</evidence>
<reference evidence="2" key="2">
    <citation type="submission" date="2020-10" db="UniProtKB">
        <authorList>
            <consortium name="WormBaseParasite"/>
        </authorList>
    </citation>
    <scope>IDENTIFICATION</scope>
</reference>
<accession>A0A7E4UPW5</accession>
<dbReference type="Proteomes" id="UP000492821">
    <property type="component" value="Unassembled WGS sequence"/>
</dbReference>
<keyword evidence="1" id="KW-1185">Reference proteome</keyword>
<dbReference type="AlphaFoldDB" id="A0A7E4UPW5"/>
<protein>
    <submittedName>
        <fullName evidence="2">F-box domain-containing protein</fullName>
    </submittedName>
</protein>
<dbReference type="WBParaSite" id="Pan_g1103.t1">
    <property type="protein sequence ID" value="Pan_g1103.t1"/>
    <property type="gene ID" value="Pan_g1103"/>
</dbReference>